<protein>
    <submittedName>
        <fullName evidence="2">Phosphoglycerate mutase</fullName>
    </submittedName>
</protein>
<gene>
    <name evidence="2" type="ORF">MGU_06823</name>
</gene>
<dbReference type="SUPFAM" id="SSF53254">
    <property type="entry name" value="Phosphoglycerate mutase-like"/>
    <property type="match status" value="1"/>
</dbReference>
<dbReference type="PANTHER" id="PTHR48100:SF24">
    <property type="entry name" value="PHOSPHOGLYCERATE MUTASE"/>
    <property type="match status" value="1"/>
</dbReference>
<feature type="region of interest" description="Disordered" evidence="1">
    <location>
        <begin position="1"/>
        <end position="69"/>
    </location>
</feature>
<dbReference type="InterPro" id="IPR050275">
    <property type="entry name" value="PGM_Phosphatase"/>
</dbReference>
<dbReference type="GO" id="GO:0016791">
    <property type="term" value="F:phosphatase activity"/>
    <property type="evidence" value="ECO:0007669"/>
    <property type="project" value="TreeGrafter"/>
</dbReference>
<dbReference type="GO" id="GO:0005737">
    <property type="term" value="C:cytoplasm"/>
    <property type="evidence" value="ECO:0007669"/>
    <property type="project" value="TreeGrafter"/>
</dbReference>
<organism evidence="2 3">
    <name type="scientific">Metarhizium guizhouense (strain ARSEF 977)</name>
    <dbReference type="NCBI Taxonomy" id="1276136"/>
    <lineage>
        <taxon>Eukaryota</taxon>
        <taxon>Fungi</taxon>
        <taxon>Dikarya</taxon>
        <taxon>Ascomycota</taxon>
        <taxon>Pezizomycotina</taxon>
        <taxon>Sordariomycetes</taxon>
        <taxon>Hypocreomycetidae</taxon>
        <taxon>Hypocreales</taxon>
        <taxon>Clavicipitaceae</taxon>
        <taxon>Metarhizium</taxon>
    </lineage>
</organism>
<proteinExistence type="predicted"/>
<evidence type="ECO:0000256" key="1">
    <source>
        <dbReference type="SAM" id="MobiDB-lite"/>
    </source>
</evidence>
<dbReference type="OrthoDB" id="496981at2759"/>
<dbReference type="InterPro" id="IPR013078">
    <property type="entry name" value="His_Pase_superF_clade-1"/>
</dbReference>
<dbReference type="AlphaFoldDB" id="A0A0B4H8M7"/>
<dbReference type="Proteomes" id="UP000031192">
    <property type="component" value="Unassembled WGS sequence"/>
</dbReference>
<feature type="compositionally biased region" description="Low complexity" evidence="1">
    <location>
        <begin position="46"/>
        <end position="68"/>
    </location>
</feature>
<dbReference type="CDD" id="cd07040">
    <property type="entry name" value="HP"/>
    <property type="match status" value="1"/>
</dbReference>
<accession>A0A0B4H8M7</accession>
<comment type="caution">
    <text evidence="2">The sequence shown here is derived from an EMBL/GenBank/DDBJ whole genome shotgun (WGS) entry which is preliminary data.</text>
</comment>
<dbReference type="PANTHER" id="PTHR48100">
    <property type="entry name" value="BROAD-SPECIFICITY PHOSPHATASE YOR283W-RELATED"/>
    <property type="match status" value="1"/>
</dbReference>
<sequence>MNPRPISVHGQQLHPHSQSTTLTPAQPPQHHQTSSSPSPHHKKCLPKSSSSATPKATTTLPDPQLTPLGESQCLALRDSLRRRFDALPAQDTAVVVSPMVRTMQTAVLALDWLAAKGVVFEASADWQENSSDPCDVGTPLARLQPAWPQISFARLDPVWPDKTSAAATRYAHARSAVVERGRLCLEDLYRRPEKLVFVVSHSGFLRAGCVGWWFFNSDYRIFEFEDALGEDGRRVVRQDESTLEGGLGLSWAERVPLGDGLPDLCN</sequence>
<evidence type="ECO:0000313" key="2">
    <source>
        <dbReference type="EMBL" id="KID86131.1"/>
    </source>
</evidence>
<evidence type="ECO:0000313" key="3">
    <source>
        <dbReference type="Proteomes" id="UP000031192"/>
    </source>
</evidence>
<dbReference type="InterPro" id="IPR029033">
    <property type="entry name" value="His_PPase_superfam"/>
</dbReference>
<reference evidence="2 3" key="1">
    <citation type="journal article" date="2014" name="Proc. Natl. Acad. Sci. U.S.A.">
        <title>Trajectory and genomic determinants of fungal-pathogen speciation and host adaptation.</title>
        <authorList>
            <person name="Hu X."/>
            <person name="Xiao G."/>
            <person name="Zheng P."/>
            <person name="Shang Y."/>
            <person name="Su Y."/>
            <person name="Zhang X."/>
            <person name="Liu X."/>
            <person name="Zhan S."/>
            <person name="St Leger R.J."/>
            <person name="Wang C."/>
        </authorList>
    </citation>
    <scope>NUCLEOTIDE SEQUENCE [LARGE SCALE GENOMIC DNA]</scope>
    <source>
        <strain evidence="2 3">ARSEF 977</strain>
    </source>
</reference>
<feature type="compositionally biased region" description="Low complexity" evidence="1">
    <location>
        <begin position="20"/>
        <end position="38"/>
    </location>
</feature>
<dbReference type="Gene3D" id="3.40.50.1240">
    <property type="entry name" value="Phosphoglycerate mutase-like"/>
    <property type="match status" value="1"/>
</dbReference>
<dbReference type="Pfam" id="PF00300">
    <property type="entry name" value="His_Phos_1"/>
    <property type="match status" value="1"/>
</dbReference>
<dbReference type="HOGENOM" id="CLU_039184_1_0_1"/>
<name>A0A0B4H8M7_METGA</name>
<keyword evidence="3" id="KW-1185">Reference proteome</keyword>
<dbReference type="EMBL" id="AZNH01000024">
    <property type="protein sequence ID" value="KID86131.1"/>
    <property type="molecule type" value="Genomic_DNA"/>
</dbReference>